<evidence type="ECO:0000313" key="1">
    <source>
        <dbReference type="EMBL" id="DAF93054.1"/>
    </source>
</evidence>
<organism evidence="1">
    <name type="scientific">Myoviridae sp. ctGrV43</name>
    <dbReference type="NCBI Taxonomy" id="2825075"/>
    <lineage>
        <taxon>Viruses</taxon>
        <taxon>Duplodnaviria</taxon>
        <taxon>Heunggongvirae</taxon>
        <taxon>Uroviricota</taxon>
        <taxon>Caudoviricetes</taxon>
    </lineage>
</organism>
<proteinExistence type="predicted"/>
<dbReference type="EMBL" id="BK016079">
    <property type="protein sequence ID" value="DAF93054.1"/>
    <property type="molecule type" value="Genomic_DNA"/>
</dbReference>
<name>A0A8S5UF92_9CAUD</name>
<protein>
    <submittedName>
        <fullName evidence="1">Uncharacterized protein</fullName>
    </submittedName>
</protein>
<accession>A0A8S5UF92</accession>
<reference evidence="1" key="1">
    <citation type="journal article" date="2021" name="Proc. Natl. Acad. Sci. U.S.A.">
        <title>A Catalog of Tens of Thousands of Viruses from Human Metagenomes Reveals Hidden Associations with Chronic Diseases.</title>
        <authorList>
            <person name="Tisza M.J."/>
            <person name="Buck C.B."/>
        </authorList>
    </citation>
    <scope>NUCLEOTIDE SEQUENCE</scope>
    <source>
        <strain evidence="1">CtGrV43</strain>
    </source>
</reference>
<sequence length="31" mass="3485">MKQERFTLAIEVHQSNGGGLEIRGRNLSVLM</sequence>